<gene>
    <name evidence="1" type="ORF">CK203_030761</name>
</gene>
<dbReference type="PANTHER" id="PTHR36068:SF1">
    <property type="entry name" value="OS01G0102500 PROTEIN"/>
    <property type="match status" value="1"/>
</dbReference>
<comment type="caution">
    <text evidence="1">The sequence shown here is derived from an EMBL/GenBank/DDBJ whole genome shotgun (WGS) entry which is preliminary data.</text>
</comment>
<dbReference type="Proteomes" id="UP000288805">
    <property type="component" value="Unassembled WGS sequence"/>
</dbReference>
<evidence type="ECO:0000313" key="2">
    <source>
        <dbReference type="Proteomes" id="UP000288805"/>
    </source>
</evidence>
<accession>A0A438IRN1</accession>
<protein>
    <submittedName>
        <fullName evidence="1">Uncharacterized protein</fullName>
    </submittedName>
</protein>
<proteinExistence type="predicted"/>
<dbReference type="EMBL" id="QGNW01000088">
    <property type="protein sequence ID" value="RVW99265.1"/>
    <property type="molecule type" value="Genomic_DNA"/>
</dbReference>
<dbReference type="AlphaFoldDB" id="A0A438IRN1"/>
<evidence type="ECO:0000313" key="1">
    <source>
        <dbReference type="EMBL" id="RVW99265.1"/>
    </source>
</evidence>
<name>A0A438IRN1_VITVI</name>
<sequence>MVKRFLEDRGEGRRIVGLDASINEHVYPECREEKNGKCSKRSVSWALLPSFLFSYFPPSLRMAAESIYKERCIAVDDGGSWAKYMSISGSPDDEYDIISEECLLTVDENREGQAAAFGDDIAIGCLATEFKREIFVVQDPPRIASQSRYFHNTLSGGFSVNAFSAGPTDLSNYL</sequence>
<organism evidence="1 2">
    <name type="scientific">Vitis vinifera</name>
    <name type="common">Grape</name>
    <dbReference type="NCBI Taxonomy" id="29760"/>
    <lineage>
        <taxon>Eukaryota</taxon>
        <taxon>Viridiplantae</taxon>
        <taxon>Streptophyta</taxon>
        <taxon>Embryophyta</taxon>
        <taxon>Tracheophyta</taxon>
        <taxon>Spermatophyta</taxon>
        <taxon>Magnoliopsida</taxon>
        <taxon>eudicotyledons</taxon>
        <taxon>Gunneridae</taxon>
        <taxon>Pentapetalae</taxon>
        <taxon>rosids</taxon>
        <taxon>Vitales</taxon>
        <taxon>Vitaceae</taxon>
        <taxon>Viteae</taxon>
        <taxon>Vitis</taxon>
    </lineage>
</organism>
<dbReference type="PANTHER" id="PTHR36068">
    <property type="entry name" value="OS01G0102500 PROTEIN"/>
    <property type="match status" value="1"/>
</dbReference>
<reference evidence="1 2" key="1">
    <citation type="journal article" date="2018" name="PLoS Genet.">
        <title>Population sequencing reveals clonal diversity and ancestral inbreeding in the grapevine cultivar Chardonnay.</title>
        <authorList>
            <person name="Roach M.J."/>
            <person name="Johnson D.L."/>
            <person name="Bohlmann J."/>
            <person name="van Vuuren H.J."/>
            <person name="Jones S.J."/>
            <person name="Pretorius I.S."/>
            <person name="Schmidt S.A."/>
            <person name="Borneman A.R."/>
        </authorList>
    </citation>
    <scope>NUCLEOTIDE SEQUENCE [LARGE SCALE GENOMIC DNA]</scope>
    <source>
        <strain evidence="2">cv. Chardonnay</strain>
        <tissue evidence="1">Leaf</tissue>
    </source>
</reference>